<evidence type="ECO:0000256" key="2">
    <source>
        <dbReference type="ARBA" id="ARBA00005479"/>
    </source>
</evidence>
<dbReference type="GO" id="GO:0005829">
    <property type="term" value="C:cytosol"/>
    <property type="evidence" value="ECO:0007669"/>
    <property type="project" value="TreeGrafter"/>
</dbReference>
<feature type="compositionally biased region" description="Basic and acidic residues" evidence="11">
    <location>
        <begin position="319"/>
        <end position="338"/>
    </location>
</feature>
<keyword evidence="8" id="KW-0206">Cytoskeleton</keyword>
<comment type="similarity">
    <text evidence="2">Belongs to the HAUS1 family.</text>
</comment>
<dbReference type="GO" id="GO:0051301">
    <property type="term" value="P:cell division"/>
    <property type="evidence" value="ECO:0007669"/>
    <property type="project" value="UniProtKB-KW"/>
</dbReference>
<accession>A0A1V8T9K0</accession>
<protein>
    <submittedName>
        <fullName evidence="12">Uncharacterized protein</fullName>
    </submittedName>
</protein>
<proteinExistence type="inferred from homology"/>
<dbReference type="PANTHER" id="PTHR31570:SF1">
    <property type="entry name" value="HAUS AUGMIN-LIKE COMPLEX SUBUNIT 1"/>
    <property type="match status" value="1"/>
</dbReference>
<feature type="compositionally biased region" description="Polar residues" evidence="11">
    <location>
        <begin position="339"/>
        <end position="352"/>
    </location>
</feature>
<evidence type="ECO:0000256" key="9">
    <source>
        <dbReference type="ARBA" id="ARBA00023306"/>
    </source>
</evidence>
<reference evidence="13" key="1">
    <citation type="submission" date="2017-03" db="EMBL/GenBank/DDBJ databases">
        <title>Genomes of endolithic fungi from Antarctica.</title>
        <authorList>
            <person name="Coleine C."/>
            <person name="Masonjones S."/>
            <person name="Stajich J.E."/>
        </authorList>
    </citation>
    <scope>NUCLEOTIDE SEQUENCE [LARGE SCALE GENOMIC DNA]</scope>
    <source>
        <strain evidence="13">CCFEE 5527</strain>
    </source>
</reference>
<evidence type="ECO:0000256" key="8">
    <source>
        <dbReference type="ARBA" id="ARBA00023212"/>
    </source>
</evidence>
<dbReference type="PANTHER" id="PTHR31570">
    <property type="entry name" value="HAUS AUGMIN-LIKE COMPLEX SUBUNIT 1"/>
    <property type="match status" value="1"/>
</dbReference>
<evidence type="ECO:0000256" key="11">
    <source>
        <dbReference type="SAM" id="MobiDB-lite"/>
    </source>
</evidence>
<dbReference type="GO" id="GO:0051225">
    <property type="term" value="P:spindle assembly"/>
    <property type="evidence" value="ECO:0007669"/>
    <property type="project" value="InterPro"/>
</dbReference>
<dbReference type="EMBL" id="NAJO01000013">
    <property type="protein sequence ID" value="OQO08075.1"/>
    <property type="molecule type" value="Genomic_DNA"/>
</dbReference>
<sequence>MSGEADWLVSPSKARIARAQAQDWQFVDAFLSKKYNGRRPPTFERNEEILEALLVLATLCDHADEQRNAVEKLGRSALQALTREPSGDEVYKIINHRLSADGTASLQMLAQAIVVLDLPLGGQPVDLAAAAISLQHQQFEASQLADRLARQVEMQQIDTTRLQAILRDLSDDTVHTDDDLPGKTIEWAKHAKHLKAKIGEYEERYTAIRPQSSATNVVDLAKHSDALLRQQQVHKEVCTELDTFQGLPSNISDARKAVEAARDELRKLTRERDQLFENLPLYFGTCVSSGVAAGASVVLILPLLPVPHQSEIDQLGTREPQKNASDDGPIPRDLRDHSSTAQSAAQKNQAAVTPNFNTTALYSAPIKPMLLRDHSPPSIAPSKSNTGAAILRFLSAFSHNPEVNNFGSENKSQVIRCQHHTGQPIIL</sequence>
<keyword evidence="5" id="KW-0493">Microtubule</keyword>
<organism evidence="12 13">
    <name type="scientific">Cryoendolithus antarcticus</name>
    <dbReference type="NCBI Taxonomy" id="1507870"/>
    <lineage>
        <taxon>Eukaryota</taxon>
        <taxon>Fungi</taxon>
        <taxon>Dikarya</taxon>
        <taxon>Ascomycota</taxon>
        <taxon>Pezizomycotina</taxon>
        <taxon>Dothideomycetes</taxon>
        <taxon>Dothideomycetidae</taxon>
        <taxon>Cladosporiales</taxon>
        <taxon>Cladosporiaceae</taxon>
        <taxon>Cryoendolithus</taxon>
    </lineage>
</organism>
<evidence type="ECO:0000256" key="1">
    <source>
        <dbReference type="ARBA" id="ARBA00004186"/>
    </source>
</evidence>
<keyword evidence="4" id="KW-0132">Cell division</keyword>
<dbReference type="GO" id="GO:0070652">
    <property type="term" value="C:HAUS complex"/>
    <property type="evidence" value="ECO:0007669"/>
    <property type="project" value="InterPro"/>
</dbReference>
<keyword evidence="13" id="KW-1185">Reference proteome</keyword>
<keyword evidence="9" id="KW-0131">Cell cycle</keyword>
<dbReference type="Proteomes" id="UP000192596">
    <property type="component" value="Unassembled WGS sequence"/>
</dbReference>
<name>A0A1V8T9K0_9PEZI</name>
<evidence type="ECO:0000256" key="5">
    <source>
        <dbReference type="ARBA" id="ARBA00022701"/>
    </source>
</evidence>
<dbReference type="Pfam" id="PF25762">
    <property type="entry name" value="HAUS1"/>
    <property type="match status" value="1"/>
</dbReference>
<keyword evidence="7 10" id="KW-0175">Coiled coil</keyword>
<dbReference type="GO" id="GO:0005819">
    <property type="term" value="C:spindle"/>
    <property type="evidence" value="ECO:0007669"/>
    <property type="project" value="UniProtKB-SubCell"/>
</dbReference>
<comment type="subcellular location">
    <subcellularLocation>
        <location evidence="1">Cytoplasm</location>
        <location evidence="1">Cytoskeleton</location>
        <location evidence="1">Spindle</location>
    </subcellularLocation>
</comment>
<dbReference type="InParanoid" id="A0A1V8T9K0"/>
<dbReference type="AlphaFoldDB" id="A0A1V8T9K0"/>
<feature type="region of interest" description="Disordered" evidence="11">
    <location>
        <begin position="313"/>
        <end position="352"/>
    </location>
</feature>
<dbReference type="GO" id="GO:0005874">
    <property type="term" value="C:microtubule"/>
    <property type="evidence" value="ECO:0007669"/>
    <property type="project" value="UniProtKB-KW"/>
</dbReference>
<comment type="caution">
    <text evidence="12">The sequence shown here is derived from an EMBL/GenBank/DDBJ whole genome shotgun (WGS) entry which is preliminary data.</text>
</comment>
<dbReference type="OrthoDB" id="5372507at2759"/>
<dbReference type="InterPro" id="IPR026243">
    <property type="entry name" value="HAUS1"/>
</dbReference>
<evidence type="ECO:0000256" key="4">
    <source>
        <dbReference type="ARBA" id="ARBA00022618"/>
    </source>
</evidence>
<gene>
    <name evidence="12" type="ORF">B0A48_06869</name>
</gene>
<evidence type="ECO:0000256" key="10">
    <source>
        <dbReference type="SAM" id="Coils"/>
    </source>
</evidence>
<keyword evidence="3" id="KW-0963">Cytoplasm</keyword>
<evidence type="ECO:0000256" key="6">
    <source>
        <dbReference type="ARBA" id="ARBA00022776"/>
    </source>
</evidence>
<keyword evidence="6" id="KW-0498">Mitosis</keyword>
<feature type="coiled-coil region" evidence="10">
    <location>
        <begin position="251"/>
        <end position="278"/>
    </location>
</feature>
<evidence type="ECO:0000313" key="12">
    <source>
        <dbReference type="EMBL" id="OQO08075.1"/>
    </source>
</evidence>
<evidence type="ECO:0000256" key="7">
    <source>
        <dbReference type="ARBA" id="ARBA00023054"/>
    </source>
</evidence>
<evidence type="ECO:0000256" key="3">
    <source>
        <dbReference type="ARBA" id="ARBA00022490"/>
    </source>
</evidence>
<evidence type="ECO:0000313" key="13">
    <source>
        <dbReference type="Proteomes" id="UP000192596"/>
    </source>
</evidence>